<name>A0ABP6SXM4_9ACTN</name>
<reference evidence="2" key="1">
    <citation type="journal article" date="2019" name="Int. J. Syst. Evol. Microbiol.">
        <title>The Global Catalogue of Microorganisms (GCM) 10K type strain sequencing project: providing services to taxonomists for standard genome sequencing and annotation.</title>
        <authorList>
            <consortium name="The Broad Institute Genomics Platform"/>
            <consortium name="The Broad Institute Genome Sequencing Center for Infectious Disease"/>
            <person name="Wu L."/>
            <person name="Ma J."/>
        </authorList>
    </citation>
    <scope>NUCLEOTIDE SEQUENCE [LARGE SCALE GENOMIC DNA]</scope>
    <source>
        <strain evidence="2">JCM 9458</strain>
    </source>
</reference>
<gene>
    <name evidence="1" type="ORF">GCM10020369_32560</name>
</gene>
<protein>
    <submittedName>
        <fullName evidence="1">Uncharacterized protein</fullName>
    </submittedName>
</protein>
<dbReference type="InterPro" id="IPR006311">
    <property type="entry name" value="TAT_signal"/>
</dbReference>
<dbReference type="EMBL" id="BAAAYN010000021">
    <property type="protein sequence ID" value="GAA3388009.1"/>
    <property type="molecule type" value="Genomic_DNA"/>
</dbReference>
<dbReference type="RefSeq" id="WP_345728948.1">
    <property type="nucleotide sequence ID" value="NZ_BAAAYN010000021.1"/>
</dbReference>
<evidence type="ECO:0000313" key="2">
    <source>
        <dbReference type="Proteomes" id="UP001501676"/>
    </source>
</evidence>
<comment type="caution">
    <text evidence="1">The sequence shown here is derived from an EMBL/GenBank/DDBJ whole genome shotgun (WGS) entry which is preliminary data.</text>
</comment>
<keyword evidence="2" id="KW-1185">Reference proteome</keyword>
<evidence type="ECO:0000313" key="1">
    <source>
        <dbReference type="EMBL" id="GAA3388009.1"/>
    </source>
</evidence>
<dbReference type="PROSITE" id="PS51318">
    <property type="entry name" value="TAT"/>
    <property type="match status" value="1"/>
</dbReference>
<accession>A0ABP6SXM4</accession>
<sequence>MATRRRTLLKAACAIVSLSVAGGLVAIVPAIAAPAAGRPSTRCVVADRRLGQISGLVERPGGFSVVNDTGPVVWRLDAGCRPIRRTVLRPPAPHDPDAAPFGGKRFDTEDIALDAAGAFWIADIGGNTTYRVAVSLFRWRVGTAATAVHRYDLRYPDGAHDAEAMLVTRRGAVVLVTKTAQAAGVYVADAPLRPTGWLRLVGRFDVRQACPTCRARSRLITGGAVSRDGTRAVLRTYDRAFEWHTPDGNIARAIVTRVPRQIRLPASRQGEAIAYTTDARTLLTATERIPAPITAVPVRR</sequence>
<organism evidence="1 2">
    <name type="scientific">Cryptosporangium minutisporangium</name>
    <dbReference type="NCBI Taxonomy" id="113569"/>
    <lineage>
        <taxon>Bacteria</taxon>
        <taxon>Bacillati</taxon>
        <taxon>Actinomycetota</taxon>
        <taxon>Actinomycetes</taxon>
        <taxon>Cryptosporangiales</taxon>
        <taxon>Cryptosporangiaceae</taxon>
        <taxon>Cryptosporangium</taxon>
    </lineage>
</organism>
<dbReference type="Proteomes" id="UP001501676">
    <property type="component" value="Unassembled WGS sequence"/>
</dbReference>
<proteinExistence type="predicted"/>